<dbReference type="GO" id="GO:0003735">
    <property type="term" value="F:structural constituent of ribosome"/>
    <property type="evidence" value="ECO:0007669"/>
    <property type="project" value="InterPro"/>
</dbReference>
<reference evidence="7" key="1">
    <citation type="submission" date="2007-08" db="EMBL/GenBank/DDBJ databases">
        <title>Divergence order of chlorophyte green algal lineages as inferred from the chloroplast and mitochondrial genomes.</title>
        <authorList>
            <person name="Pombert J.-F."/>
            <person name="Belanger A.-S."/>
            <person name="Gagnon J."/>
            <person name="Otis C."/>
            <person name="Lemieux C."/>
            <person name="Turmel M."/>
        </authorList>
    </citation>
    <scope>NUCLEOTIDE SEQUENCE</scope>
    <source>
        <strain evidence="7">SAG 219-1d</strain>
    </source>
</reference>
<dbReference type="PANTHER" id="PTHR11655">
    <property type="entry name" value="60S/50S RIBOSOMAL PROTEIN L6/L9"/>
    <property type="match status" value="1"/>
</dbReference>
<dbReference type="PROSITE" id="PS00525">
    <property type="entry name" value="RIBOSOMAL_L6_1"/>
    <property type="match status" value="1"/>
</dbReference>
<evidence type="ECO:0000256" key="3">
    <source>
        <dbReference type="ARBA" id="ARBA00023274"/>
    </source>
</evidence>
<keyword evidence="5" id="KW-1133">Transmembrane helix</keyword>
<keyword evidence="7" id="KW-0496">Mitochondrion</keyword>
<dbReference type="GO" id="GO:1990904">
    <property type="term" value="C:ribonucleoprotein complex"/>
    <property type="evidence" value="ECO:0007669"/>
    <property type="project" value="UniProtKB-KW"/>
</dbReference>
<keyword evidence="2 4" id="KW-0689">Ribosomal protein</keyword>
<dbReference type="InterPro" id="IPR020040">
    <property type="entry name" value="Ribosomal_uL6_a/b-dom"/>
</dbReference>
<geneLocation type="mitochondrion" evidence="7"/>
<evidence type="ECO:0000256" key="2">
    <source>
        <dbReference type="ARBA" id="ARBA00022980"/>
    </source>
</evidence>
<dbReference type="GO" id="GO:0005840">
    <property type="term" value="C:ribosome"/>
    <property type="evidence" value="ECO:0007669"/>
    <property type="project" value="UniProtKB-KW"/>
</dbReference>
<gene>
    <name evidence="7" type="primary">rpl6</name>
</gene>
<dbReference type="PANTHER" id="PTHR11655:SF14">
    <property type="entry name" value="LARGE RIBOSOMAL SUBUNIT PROTEIN UL6M"/>
    <property type="match status" value="1"/>
</dbReference>
<accession>G8XP58</accession>
<name>G8XP58_9CHLO</name>
<keyword evidence="3 4" id="KW-0687">Ribonucleoprotein</keyword>
<sequence length="189" mass="21404">MKCDKKIESQISIPNGVKIEKKEEFLIFSGVLGFTVLDLTKIDPMGLGGIRISKDKKSVFLFGQSKPFFYSLKRLLTNKIRGVTVGFLLSLRIVGVGYRAFLEKNKKTSKSEDVLNFKLGYSHNLKYQVPDSIRAFLLEPTCICLFGIDKNQVSQVAVKIRSFKVPERYKGKGIRFTTEIVTLSQGKRK</sequence>
<dbReference type="GO" id="GO:0002181">
    <property type="term" value="P:cytoplasmic translation"/>
    <property type="evidence" value="ECO:0007669"/>
    <property type="project" value="TreeGrafter"/>
</dbReference>
<dbReference type="InterPro" id="IPR019906">
    <property type="entry name" value="Ribosomal_uL6_bac-type"/>
</dbReference>
<evidence type="ECO:0000256" key="5">
    <source>
        <dbReference type="SAM" id="Phobius"/>
    </source>
</evidence>
<dbReference type="PRINTS" id="PR00059">
    <property type="entry name" value="RIBOSOMALL6"/>
</dbReference>
<evidence type="ECO:0000256" key="4">
    <source>
        <dbReference type="RuleBase" id="RU003869"/>
    </source>
</evidence>
<keyword evidence="5" id="KW-0812">Transmembrane</keyword>
<organism evidence="7">
    <name type="scientific">Trebouxia aggregata</name>
    <dbReference type="NCBI Taxonomy" id="160068"/>
    <lineage>
        <taxon>Eukaryota</taxon>
        <taxon>Viridiplantae</taxon>
        <taxon>Chlorophyta</taxon>
        <taxon>core chlorophytes</taxon>
        <taxon>Trebouxiophyceae</taxon>
        <taxon>Trebouxiales</taxon>
        <taxon>Trebouxiaceae</taxon>
        <taxon>Trebouxia</taxon>
    </lineage>
</organism>
<evidence type="ECO:0000313" key="7">
    <source>
        <dbReference type="EMBL" id="ABX82541.1"/>
    </source>
</evidence>
<protein>
    <submittedName>
        <fullName evidence="7">Ribosomal protein L6</fullName>
    </submittedName>
</protein>
<dbReference type="GO" id="GO:0019843">
    <property type="term" value="F:rRNA binding"/>
    <property type="evidence" value="ECO:0007669"/>
    <property type="project" value="InterPro"/>
</dbReference>
<proteinExistence type="inferred from homology"/>
<feature type="transmembrane region" description="Helical" evidence="5">
    <location>
        <begin position="80"/>
        <end position="101"/>
    </location>
</feature>
<dbReference type="InterPro" id="IPR036789">
    <property type="entry name" value="Ribosomal_uL6-like_a/b-dom_sf"/>
</dbReference>
<feature type="domain" description="Large ribosomal subunit protein uL6 alpha-beta" evidence="6">
    <location>
        <begin position="112"/>
        <end position="175"/>
    </location>
</feature>
<dbReference type="InterPro" id="IPR000702">
    <property type="entry name" value="Ribosomal_uL6-like"/>
</dbReference>
<dbReference type="SUPFAM" id="SSF56053">
    <property type="entry name" value="Ribosomal protein L6"/>
    <property type="match status" value="1"/>
</dbReference>
<dbReference type="PIRSF" id="PIRSF002162">
    <property type="entry name" value="Ribosomal_L6"/>
    <property type="match status" value="1"/>
</dbReference>
<dbReference type="InterPro" id="IPR002358">
    <property type="entry name" value="Ribosomal_uL6_CS"/>
</dbReference>
<comment type="similarity">
    <text evidence="1 4">Belongs to the universal ribosomal protein uL6 family.</text>
</comment>
<dbReference type="Pfam" id="PF00347">
    <property type="entry name" value="Ribosomal_L6"/>
    <property type="match status" value="1"/>
</dbReference>
<keyword evidence="5" id="KW-0472">Membrane</keyword>
<dbReference type="AlphaFoldDB" id="G8XP58"/>
<dbReference type="EMBL" id="EU123944">
    <property type="protein sequence ID" value="ABX82541.1"/>
    <property type="molecule type" value="Genomic_DNA"/>
</dbReference>
<evidence type="ECO:0000256" key="1">
    <source>
        <dbReference type="ARBA" id="ARBA00009356"/>
    </source>
</evidence>
<evidence type="ECO:0000259" key="6">
    <source>
        <dbReference type="Pfam" id="PF00347"/>
    </source>
</evidence>
<dbReference type="Gene3D" id="3.90.930.12">
    <property type="entry name" value="Ribosomal protein L6, alpha-beta domain"/>
    <property type="match status" value="1"/>
</dbReference>